<dbReference type="Proteomes" id="UP000499080">
    <property type="component" value="Unassembled WGS sequence"/>
</dbReference>
<feature type="compositionally biased region" description="Polar residues" evidence="1">
    <location>
        <begin position="417"/>
        <end position="428"/>
    </location>
</feature>
<sequence>MSVKSPVKKTYSKHGMQESSNLSRMSEHLTNSNILCSRKTYGKKKDYRNLSISNENGGSFSATVSEQLKNNGTSLLSNYSEELYAEENFESVTTVTSNYSENSNIQKDSVVNSEICLFNDEDTDYYFPVSTDSPRDHDSFPSTPEASSCGSNYQRTRKNLKNRLSNQQYGSEETSESTSHEENPNSLNDSKSASNFLNLKQAPSSTKQNYLDSVGSQVEHTKNGIKASDAYVNKLPQNPILFQTADQAGKIYGKGSMLQNPSKNSSNVLSILDLVSRFTASSNRAPQKTNPCNKRKRIQKECEPVPAKKTSIVKQSVSSKVNSVEKKILNSAISIGSYSKSAILKSDVISTVSYQGVLKKSDVKSPSKAPKDHHTPKKDNKESVDNMKGSVGVIKSVNNPSVPKKGDVKTPSKAAQKGNNKSVDSTERSIQMLQKYVSKNKTIKDYATTKVKCSSSSSLATSDLHLVRNETAEKIQSGNGDKQIEKPPFVQSEECTVQNQALNNITEKNVSLNFVPTMPMIIAPNPPISQEGAMAPLYLWVTPSITDNSIQSDNCAVSNENLRDLSIPGPSTLNNDDSSVKTSDFYVKNLCAEETTTTTTTVINQTDIRCGQQKRFFRPRTHLNDGIEFHRFMANGFKNIENNCILKCKEESSQFFSMNPSLLNITVKEFFDTPSLTDVLLDYVNGLDMGKPLAVPNPNKGYDFPENFENENLLRVVKDFVHTAISYMIPANASKPSHISYSRIIKAAMLKMSSREFIVIMQVFKKTDQLFKLKDVCARLSLVALFVIFDEYKNKNRKCR</sequence>
<dbReference type="OrthoDB" id="6471114at2759"/>
<dbReference type="AlphaFoldDB" id="A0A4Y2VEA7"/>
<protein>
    <submittedName>
        <fullName evidence="3">Uncharacterized protein</fullName>
    </submittedName>
</protein>
<feature type="region of interest" description="Disordered" evidence="1">
    <location>
        <begin position="127"/>
        <end position="192"/>
    </location>
</feature>
<feature type="compositionally biased region" description="Basic residues" evidence="1">
    <location>
        <begin position="1"/>
        <end position="12"/>
    </location>
</feature>
<dbReference type="EMBL" id="BGPR01046673">
    <property type="protein sequence ID" value="GBO23615.1"/>
    <property type="molecule type" value="Genomic_DNA"/>
</dbReference>
<evidence type="ECO:0000313" key="4">
    <source>
        <dbReference type="Proteomes" id="UP000499080"/>
    </source>
</evidence>
<dbReference type="EMBL" id="BGPR01046573">
    <property type="protein sequence ID" value="GBO23520.1"/>
    <property type="molecule type" value="Genomic_DNA"/>
</dbReference>
<feature type="region of interest" description="Disordered" evidence="1">
    <location>
        <begin position="359"/>
        <end position="428"/>
    </location>
</feature>
<reference evidence="3 4" key="1">
    <citation type="journal article" date="2019" name="Sci. Rep.">
        <title>Orb-weaving spider Araneus ventricosus genome elucidates the spidroin gene catalogue.</title>
        <authorList>
            <person name="Kono N."/>
            <person name="Nakamura H."/>
            <person name="Ohtoshi R."/>
            <person name="Moran D.A.P."/>
            <person name="Shinohara A."/>
            <person name="Yoshida Y."/>
            <person name="Fujiwara M."/>
            <person name="Mori M."/>
            <person name="Tomita M."/>
            <person name="Arakawa K."/>
        </authorList>
    </citation>
    <scope>NUCLEOTIDE SEQUENCE [LARGE SCALE GENOMIC DNA]</scope>
</reference>
<comment type="caution">
    <text evidence="3">The sequence shown here is derived from an EMBL/GenBank/DDBJ whole genome shotgun (WGS) entry which is preliminary data.</text>
</comment>
<accession>A0A4Y2VEA7</accession>
<feature type="compositionally biased region" description="Polar residues" evidence="1">
    <location>
        <begin position="17"/>
        <end position="27"/>
    </location>
</feature>
<name>A0A4Y2VEA7_ARAVE</name>
<organism evidence="3 4">
    <name type="scientific">Araneus ventricosus</name>
    <name type="common">Orbweaver spider</name>
    <name type="synonym">Epeira ventricosa</name>
    <dbReference type="NCBI Taxonomy" id="182803"/>
    <lineage>
        <taxon>Eukaryota</taxon>
        <taxon>Metazoa</taxon>
        <taxon>Ecdysozoa</taxon>
        <taxon>Arthropoda</taxon>
        <taxon>Chelicerata</taxon>
        <taxon>Arachnida</taxon>
        <taxon>Araneae</taxon>
        <taxon>Araneomorphae</taxon>
        <taxon>Entelegynae</taxon>
        <taxon>Araneoidea</taxon>
        <taxon>Araneidae</taxon>
        <taxon>Araneus</taxon>
    </lineage>
</organism>
<gene>
    <name evidence="2" type="ORF">AVEN_166525_1</name>
    <name evidence="3" type="ORF">AVEN_57036_1</name>
</gene>
<evidence type="ECO:0000313" key="2">
    <source>
        <dbReference type="EMBL" id="GBO23520.1"/>
    </source>
</evidence>
<feature type="compositionally biased region" description="Polar residues" evidence="1">
    <location>
        <begin position="282"/>
        <end position="292"/>
    </location>
</feature>
<evidence type="ECO:0000256" key="1">
    <source>
        <dbReference type="SAM" id="MobiDB-lite"/>
    </source>
</evidence>
<keyword evidence="4" id="KW-1185">Reference proteome</keyword>
<proteinExistence type="predicted"/>
<feature type="compositionally biased region" description="Polar residues" evidence="1">
    <location>
        <begin position="140"/>
        <end position="154"/>
    </location>
</feature>
<feature type="region of interest" description="Disordered" evidence="1">
    <location>
        <begin position="282"/>
        <end position="303"/>
    </location>
</feature>
<feature type="compositionally biased region" description="Basic and acidic residues" evidence="1">
    <location>
        <begin position="359"/>
        <end position="385"/>
    </location>
</feature>
<evidence type="ECO:0000313" key="3">
    <source>
        <dbReference type="EMBL" id="GBO23615.1"/>
    </source>
</evidence>
<feature type="region of interest" description="Disordered" evidence="1">
    <location>
        <begin position="1"/>
        <end position="27"/>
    </location>
</feature>